<evidence type="ECO:0008006" key="3">
    <source>
        <dbReference type="Google" id="ProtNLM"/>
    </source>
</evidence>
<evidence type="ECO:0000313" key="2">
    <source>
        <dbReference type="Proteomes" id="UP000327044"/>
    </source>
</evidence>
<reference evidence="1 2" key="1">
    <citation type="journal article" date="2018" name="Elife">
        <title>Firefly genomes illuminate parallel origins of bioluminescence in beetles.</title>
        <authorList>
            <person name="Fallon T.R."/>
            <person name="Lower S.E."/>
            <person name="Chang C.H."/>
            <person name="Bessho-Uehara M."/>
            <person name="Martin G.J."/>
            <person name="Bewick A.J."/>
            <person name="Behringer M."/>
            <person name="Debat H.J."/>
            <person name="Wong I."/>
            <person name="Day J.C."/>
            <person name="Suvorov A."/>
            <person name="Silva C.J."/>
            <person name="Stanger-Hall K.F."/>
            <person name="Hall D.W."/>
            <person name="Schmitz R.J."/>
            <person name="Nelson D.R."/>
            <person name="Lewis S.M."/>
            <person name="Shigenobu S."/>
            <person name="Bybee S.M."/>
            <person name="Larracuente A.M."/>
            <person name="Oba Y."/>
            <person name="Weng J.K."/>
        </authorList>
    </citation>
    <scope>NUCLEOTIDE SEQUENCE [LARGE SCALE GENOMIC DNA]</scope>
    <source>
        <strain evidence="1">1611_PpyrPB1</strain>
        <tissue evidence="1">Whole body</tissue>
    </source>
</reference>
<keyword evidence="2" id="KW-1185">Reference proteome</keyword>
<dbReference type="AlphaFoldDB" id="A0A5N4A3Q3"/>
<gene>
    <name evidence="1" type="ORF">PPYR_13914</name>
</gene>
<proteinExistence type="predicted"/>
<accession>A0A5N4A3Q3</accession>
<sequence>MHCVCLGVMRKLLNTWLGPDKAVKLNGKKIIDISNYLTSTSSCIPLEINRKPRSLSDLPRWKATEFRTFLLYVGPVALHRVINSAIYEHFLLLHSSITILISEKFISKFMNLARTFINTFVKHSEHIYGEQFIIYNVHMLCHLCDDVTLYGVLDSFSAFCFENYLGQLKRLIKKPSKPLQQLCRRLGELHQNADSFITSAAQTSLFLAHVMGPLIPKYNFIQVSQFKKVIYDDLTLIIHSYSVANSYCLVEDNEKIKVVEVQNILSSSVGVEIIGKQFHKFKSFYSYPFDSQNLHIYRVFSFSTELYSWPLQNVIAKCIALPYLNNEKVIFPLLHTV</sequence>
<name>A0A5N4A3Q3_PHOPY</name>
<organism evidence="1 2">
    <name type="scientific">Photinus pyralis</name>
    <name type="common">Common eastern firefly</name>
    <name type="synonym">Lampyris pyralis</name>
    <dbReference type="NCBI Taxonomy" id="7054"/>
    <lineage>
        <taxon>Eukaryota</taxon>
        <taxon>Metazoa</taxon>
        <taxon>Ecdysozoa</taxon>
        <taxon>Arthropoda</taxon>
        <taxon>Hexapoda</taxon>
        <taxon>Insecta</taxon>
        <taxon>Pterygota</taxon>
        <taxon>Neoptera</taxon>
        <taxon>Endopterygota</taxon>
        <taxon>Coleoptera</taxon>
        <taxon>Polyphaga</taxon>
        <taxon>Elateriformia</taxon>
        <taxon>Elateroidea</taxon>
        <taxon>Lampyridae</taxon>
        <taxon>Lampyrinae</taxon>
        <taxon>Photinus</taxon>
    </lineage>
</organism>
<dbReference type="PANTHER" id="PTHR33053">
    <property type="entry name" value="PROTEIN, PUTATIVE-RELATED"/>
    <property type="match status" value="1"/>
</dbReference>
<dbReference type="Proteomes" id="UP000327044">
    <property type="component" value="Unassembled WGS sequence"/>
</dbReference>
<dbReference type="InParanoid" id="A0A5N4A3Q3"/>
<dbReference type="PANTHER" id="PTHR33053:SF24">
    <property type="entry name" value="TRANSPOSASE DOMAIN-CONTAINING PROTEIN"/>
    <property type="match status" value="1"/>
</dbReference>
<comment type="caution">
    <text evidence="1">The sequence shown here is derived from an EMBL/GenBank/DDBJ whole genome shotgun (WGS) entry which is preliminary data.</text>
</comment>
<dbReference type="EMBL" id="VVIM01000010">
    <property type="protein sequence ID" value="KAB0791953.1"/>
    <property type="molecule type" value="Genomic_DNA"/>
</dbReference>
<evidence type="ECO:0000313" key="1">
    <source>
        <dbReference type="EMBL" id="KAB0791953.1"/>
    </source>
</evidence>
<protein>
    <recommendedName>
        <fullName evidence="3">DUF4218 domain-containing protein</fullName>
    </recommendedName>
</protein>